<dbReference type="EMBL" id="CP138591">
    <property type="protein sequence ID" value="WPH03992.1"/>
    <property type="molecule type" value="Genomic_DNA"/>
</dbReference>
<feature type="region of interest" description="Disordered" evidence="4">
    <location>
        <begin position="1"/>
        <end position="25"/>
    </location>
</feature>
<gene>
    <name evidence="5" type="ORF">R9X50_00687600</name>
</gene>
<sequence length="318" mass="35787">MAAGVQFPYPRKTSDSSASYPQQRSSPSRFSIKKLASYTLGIAALVWLVLWLFRSPATTSVVAPLGTPPVVIVTTIPPGLSEKHKAIIKENRLDYAKRHGYGTFFPNTTDYELAPGTPSTWSQVPALRHAMTLYPYTEWMWFLSSTALIMDPTKSLYTEILDPRKIESLMIVDRPVVPPDSVIKTFSHLKGERVKFILTQDKDGLADESMLIQTGDWAKFFLDGWYDPLYRSYNFQKAQRHALEHMVQWHGTVLAKMVLIGQRLMNGYAGEAPGAGQDGQYQSGDFVVNCFGCASDPKRSCDEEMAPYVKTWREATKQ</sequence>
<evidence type="ECO:0000313" key="5">
    <source>
        <dbReference type="EMBL" id="WPH03992.1"/>
    </source>
</evidence>
<accession>A0AAQ3MDL0</accession>
<dbReference type="GO" id="GO:0000009">
    <property type="term" value="F:alpha-1,6-mannosyltransferase activity"/>
    <property type="evidence" value="ECO:0007669"/>
    <property type="project" value="TreeGrafter"/>
</dbReference>
<dbReference type="GO" id="GO:0000136">
    <property type="term" value="C:mannan polymerase complex"/>
    <property type="evidence" value="ECO:0007669"/>
    <property type="project" value="TreeGrafter"/>
</dbReference>
<evidence type="ECO:0000256" key="2">
    <source>
        <dbReference type="ARBA" id="ARBA00022676"/>
    </source>
</evidence>
<comment type="similarity">
    <text evidence="1">Belongs to the glycosyltransferase 34 family.</text>
</comment>
<dbReference type="Gene3D" id="3.90.550.10">
    <property type="entry name" value="Spore Coat Polysaccharide Biosynthesis Protein SpsA, Chain A"/>
    <property type="match status" value="1"/>
</dbReference>
<dbReference type="PANTHER" id="PTHR31306">
    <property type="entry name" value="ALPHA-1,6-MANNOSYLTRANSFERASE MNN11-RELATED"/>
    <property type="match status" value="1"/>
</dbReference>
<keyword evidence="3" id="KW-0808">Transferase</keyword>
<feature type="compositionally biased region" description="Polar residues" evidence="4">
    <location>
        <begin position="15"/>
        <end position="25"/>
    </location>
</feature>
<keyword evidence="2" id="KW-0328">Glycosyltransferase</keyword>
<keyword evidence="6" id="KW-1185">Reference proteome</keyword>
<dbReference type="InterPro" id="IPR029044">
    <property type="entry name" value="Nucleotide-diphossugar_trans"/>
</dbReference>
<evidence type="ECO:0000313" key="6">
    <source>
        <dbReference type="Proteomes" id="UP001303373"/>
    </source>
</evidence>
<dbReference type="AlphaFoldDB" id="A0AAQ3MDL0"/>
<dbReference type="Proteomes" id="UP001303373">
    <property type="component" value="Chromosome 12"/>
</dbReference>
<dbReference type="InterPro" id="IPR008630">
    <property type="entry name" value="Glyco_trans_34"/>
</dbReference>
<evidence type="ECO:0000256" key="3">
    <source>
        <dbReference type="ARBA" id="ARBA00022679"/>
    </source>
</evidence>
<protein>
    <submittedName>
        <fullName evidence="5">Alpha-1,2-galactosyltransferase C8D2.17</fullName>
    </submittedName>
</protein>
<organism evidence="5 6">
    <name type="scientific">Acrodontium crateriforme</name>
    <dbReference type="NCBI Taxonomy" id="150365"/>
    <lineage>
        <taxon>Eukaryota</taxon>
        <taxon>Fungi</taxon>
        <taxon>Dikarya</taxon>
        <taxon>Ascomycota</taxon>
        <taxon>Pezizomycotina</taxon>
        <taxon>Dothideomycetes</taxon>
        <taxon>Dothideomycetidae</taxon>
        <taxon>Mycosphaerellales</taxon>
        <taxon>Teratosphaeriaceae</taxon>
        <taxon>Acrodontium</taxon>
    </lineage>
</organism>
<evidence type="ECO:0000256" key="1">
    <source>
        <dbReference type="ARBA" id="ARBA00005664"/>
    </source>
</evidence>
<dbReference type="GO" id="GO:0006487">
    <property type="term" value="P:protein N-linked glycosylation"/>
    <property type="evidence" value="ECO:0007669"/>
    <property type="project" value="TreeGrafter"/>
</dbReference>
<dbReference type="PANTHER" id="PTHR31306:SF10">
    <property type="entry name" value="ALPHA-1,6-MANNOSYLTRANSFERASE MNN11-RELATED"/>
    <property type="match status" value="1"/>
</dbReference>
<evidence type="ECO:0000256" key="4">
    <source>
        <dbReference type="SAM" id="MobiDB-lite"/>
    </source>
</evidence>
<proteinExistence type="inferred from homology"/>
<name>A0AAQ3MDL0_9PEZI</name>
<dbReference type="Pfam" id="PF05637">
    <property type="entry name" value="Glyco_transf_34"/>
    <property type="match status" value="1"/>
</dbReference>
<reference evidence="5 6" key="1">
    <citation type="submission" date="2023-11" db="EMBL/GenBank/DDBJ databases">
        <title>An acidophilic fungus is an integral part of prey digestion in a carnivorous sundew plant.</title>
        <authorList>
            <person name="Tsai I.J."/>
        </authorList>
    </citation>
    <scope>NUCLEOTIDE SEQUENCE [LARGE SCALE GENOMIC DNA]</scope>
    <source>
        <strain evidence="5">169a</strain>
    </source>
</reference>